<dbReference type="PANTHER" id="PTHR10887">
    <property type="entry name" value="DNA2/NAM7 HELICASE FAMILY"/>
    <property type="match status" value="1"/>
</dbReference>
<keyword evidence="10" id="KW-1185">Reference proteome</keyword>
<feature type="compositionally biased region" description="Basic and acidic residues" evidence="5">
    <location>
        <begin position="991"/>
        <end position="1005"/>
    </location>
</feature>
<dbReference type="Proteomes" id="UP000275267">
    <property type="component" value="Unassembled WGS sequence"/>
</dbReference>
<feature type="region of interest" description="Disordered" evidence="5">
    <location>
        <begin position="1997"/>
        <end position="2068"/>
    </location>
</feature>
<feature type="compositionally biased region" description="Low complexity" evidence="5">
    <location>
        <begin position="968"/>
        <end position="981"/>
    </location>
</feature>
<feature type="compositionally biased region" description="Basic and acidic residues" evidence="5">
    <location>
        <begin position="1512"/>
        <end position="1521"/>
    </location>
</feature>
<dbReference type="GO" id="GO:0005524">
    <property type="term" value="F:ATP binding"/>
    <property type="evidence" value="ECO:0007669"/>
    <property type="project" value="UniProtKB-KW"/>
</dbReference>
<feature type="region of interest" description="Disordered" evidence="5">
    <location>
        <begin position="1924"/>
        <end position="1978"/>
    </location>
</feature>
<keyword evidence="2" id="KW-0378">Hydrolase</keyword>
<feature type="compositionally biased region" description="Low complexity" evidence="5">
    <location>
        <begin position="2237"/>
        <end position="2247"/>
    </location>
</feature>
<feature type="region of interest" description="Disordered" evidence="5">
    <location>
        <begin position="2147"/>
        <end position="2279"/>
    </location>
</feature>
<feature type="compositionally biased region" description="Polar residues" evidence="5">
    <location>
        <begin position="2083"/>
        <end position="2098"/>
    </location>
</feature>
<sequence>MGPFLETFHGFFDDEDENSSLRIIWRRVSQEMGICTQCVCEHHQAQGFFDTEYRSDTVDPLLKVLRLLDEERVTEHLIQINKKIQLKEYDPSCHGAEVVSIMFEVLMYPVLLDDQSLANQFQMFIETIDESYELSLSTNQQYPGVYALLFFKTGKARAIGLRLARSMGKLRRAVDLEPLQPLMQKYINFLEAEVLPSTSEHSRPRVQLKRADIWLGFKSLLGFLEAPAFEDGVLEKYPVFLNIVLNHVSDDTSDLSCASLEALQDGEHEKQRRNILYFLLHQVTRSSNFSTLMRKNATKIALLIVQRGYTMSPPCPPTECAHMWGPSLISSIEDTSLHSSLRQPALGLIYIIIISDASALISYKLKYEAVKKDNVSNSVMFAADDDELPFSHDAEEKSQSCWNDFSVLNKLASRECKDWKCIPLLWYLTMVQLEPSKLPIAFSKAVLWGLSHVSVLEPGLATESSVPVNAWLSSHAGEVSSTFTWQVPNGADDGGGGKDCINTLKVLQFCTLLLKIFKRLAIHVMTQIEHCGLQKQWIWEPMMGESLILALVDNNDDVRQVGRAILEHVSQARGLTSGLQFLCSSASSLSAVFLGIRYAVQLVGTRSVLADFHSFHHLFFVMCKLLKEVVAQKPPVAQPGKPPEGGFLRQPYSSVVDSPPEHAVDVTNWGKFCTLLSATLWPFISTCLREGKELIGIKQCQISCVRLLELLPLVYERVNINCHSQSRNTMTAFQDPMDIAWFLHLIHWRKSSLPVIIRHWKQCMLSLLKELKGSYSGTIQCYIEDLDNIISHDAVNIDELEDRISNLKLALSKEAPATVKRGGLIDAPMFKEPIVSVPSPVQGRYTGMDNVVNVESTKPSRSPDIHEIILLSDSEDNSPAADVSNEEVLSSVMDNDAPTASNMSKEIKPPEQRMLTNDRHVPLKPQICTPASNISASRPVSTDSRGSIAASKGLDGMKKLRLPKNANNNSLLPKSVKSSVSGTSQPQRPKLSSDTEKFKSIFRDISDDEDDPLDHALDKCRRPQIPSSKPSILVPKRQAVQLPVPVGRRQGSGSKVTSTRRLQPPKLGSWFKNILEMDYFAVVGLSSSEIVKKPALKEIPVCFDSQAQYVEIFQPLVLEEFKAQLQNSYVETPPDDMMCGCISILSVERVDEFLIVRARPENSQSIKFKGCMENDLILLTRDPLKNPEHQVHVLGKVERRESDKNKALIFVIKFFLFSNNARLNKVKRLLVERSKWFLNRVMSMTPQIREFSALSSLNDIPVLPAILNPVSCAASYHKSGKVHLDRLAHPLRKVLKSSYNESQLQAVSIAIGSTGSKTNFDLSLIQGPPGTGKTRTIVAIVSALLSLHADNPYKLPRNESLNSTDSTKPRAKISQSAAVTRAWQDAALAKQLEKDSRTECPGTSERFAKGRALICAQSNAAVDELVSRLSEGLYGADGKMYRPYIVRVGNAKTVHSNSLPFFIDTLVEQRLSDELKTNNDGKNSSDAESSSSLRANLEKIVDRIRHYESRRKLIESDKSEDGSPVPDENEVDEVSDEALGGKLNFLYAQKRKVSAELATAHAREKKIADENKFLKHKVRKSILGEAEIIVTTLSGCGGDIYGVCSETASSNKYGTFSEHALFDVVVIDEAAQALEPATLIPLQLLKSRGTKCIMVGDPKQLPATVMSGLASKFLYECSMFERLQRAGYPVIMLTKQYRMHPEISRFPSLHFYENKLLDGAEISEKSASFHDHDYLGPYMFFDIADGCEHCGRNAATQSLCNEFEADAALAILTYLKKRYPLEFSSRKIGIITPYRSQLSLLRSRFTSFFGPEIVAEMEINTVDGFQGREVDILVLSTVRASNSADVTHRTGEARSIGFVADVRRMNVALTRARLSLWIVGNARTLRTNSHWDSLVQNAEERNLFISIKRPYGLMFEKVQPHSRDIHGATRSYHTSRHLKQKDNRKAAMMSSKRIDARLQEQSTHAARNVEKEGKRPKEYSKWASCWDQKVLEAQESIVRSSEDRSEKQNDNIRSTKSSRQENIDQDSVMRNQMEGKKSTVNNDNHLELSKGLVKGGSHEGSSVRRQMELNIPVEQNVCKETNKASSNQDFQNPKVTHNSYKKNATRNNDMGTIKGSLKHDLNLKSASKKDDVSPPSVPDLQKLIQNAKGARKFSEKPRCDNPNQVDLSVNHDGILDPANKNDGACPPTNPDIKIANKAKRTSRFSEQPRPWNSTQVDPSHPSHFNEASSHVPELKKSQSTKLSSKKGLIAERKRQREDVDSLLSSALIPSSTHRTKKKK</sequence>
<dbReference type="EMBL" id="PQIB02000011">
    <property type="protein sequence ID" value="RLM84338.1"/>
    <property type="molecule type" value="Genomic_DNA"/>
</dbReference>
<feature type="region of interest" description="Disordered" evidence="5">
    <location>
        <begin position="2082"/>
        <end position="2113"/>
    </location>
</feature>
<organism evidence="9 10">
    <name type="scientific">Panicum miliaceum</name>
    <name type="common">Proso millet</name>
    <name type="synonym">Broomcorn millet</name>
    <dbReference type="NCBI Taxonomy" id="4540"/>
    <lineage>
        <taxon>Eukaryota</taxon>
        <taxon>Viridiplantae</taxon>
        <taxon>Streptophyta</taxon>
        <taxon>Embryophyta</taxon>
        <taxon>Tracheophyta</taxon>
        <taxon>Spermatophyta</taxon>
        <taxon>Magnoliopsida</taxon>
        <taxon>Liliopsida</taxon>
        <taxon>Poales</taxon>
        <taxon>Poaceae</taxon>
        <taxon>PACMAD clade</taxon>
        <taxon>Panicoideae</taxon>
        <taxon>Panicodae</taxon>
        <taxon>Paniceae</taxon>
        <taxon>Panicinae</taxon>
        <taxon>Panicum</taxon>
        <taxon>Panicum sect. Panicum</taxon>
    </lineage>
</organism>
<keyword evidence="4" id="KW-0067">ATP-binding</keyword>
<comment type="caution">
    <text evidence="9">The sequence shown here is derived from an EMBL/GenBank/DDBJ whole genome shotgun (WGS) entry which is preliminary data.</text>
</comment>
<feature type="compositionally biased region" description="Polar residues" evidence="5">
    <location>
        <begin position="2262"/>
        <end position="2272"/>
    </location>
</feature>
<accession>A0A3L6QLD4</accession>
<proteinExistence type="predicted"/>
<evidence type="ECO:0008006" key="11">
    <source>
        <dbReference type="Google" id="ProtNLM"/>
    </source>
</evidence>
<feature type="compositionally biased region" description="Polar residues" evidence="5">
    <location>
        <begin position="929"/>
        <end position="945"/>
    </location>
</feature>
<dbReference type="GO" id="GO:0004386">
    <property type="term" value="F:helicase activity"/>
    <property type="evidence" value="ECO:0007669"/>
    <property type="project" value="UniProtKB-KW"/>
</dbReference>
<dbReference type="PANTHER" id="PTHR10887:SF495">
    <property type="entry name" value="HELICASE SENATAXIN ISOFORM X1-RELATED"/>
    <property type="match status" value="1"/>
</dbReference>
<feature type="compositionally biased region" description="Basic and acidic residues" evidence="5">
    <location>
        <begin position="2000"/>
        <end position="2010"/>
    </location>
</feature>
<dbReference type="CDD" id="cd18808">
    <property type="entry name" value="SF1_C_Upf1"/>
    <property type="match status" value="1"/>
</dbReference>
<dbReference type="Gene3D" id="3.40.50.300">
    <property type="entry name" value="P-loop containing nucleotide triphosphate hydrolases"/>
    <property type="match status" value="2"/>
</dbReference>
<name>A0A3L6QLD4_PANMI</name>
<feature type="compositionally biased region" description="Basic and acidic residues" evidence="5">
    <location>
        <begin position="1967"/>
        <end position="1978"/>
    </location>
</feature>
<dbReference type="SUPFAM" id="SSF52540">
    <property type="entry name" value="P-loop containing nucleoside triphosphate hydrolases"/>
    <property type="match status" value="1"/>
</dbReference>
<evidence type="ECO:0000256" key="1">
    <source>
        <dbReference type="ARBA" id="ARBA00022741"/>
    </source>
</evidence>
<dbReference type="InterPro" id="IPR047187">
    <property type="entry name" value="SF1_C_Upf1"/>
</dbReference>
<dbReference type="OrthoDB" id="6513042at2759"/>
<dbReference type="Pfam" id="PF13086">
    <property type="entry name" value="AAA_11"/>
    <property type="match status" value="1"/>
</dbReference>
<dbReference type="InterPro" id="IPR027417">
    <property type="entry name" value="P-loop_NTPase"/>
</dbReference>
<evidence type="ECO:0000313" key="9">
    <source>
        <dbReference type="EMBL" id="RLM84338.1"/>
    </source>
</evidence>
<feature type="domain" description="DNA2/NAM7 helicase helicase" evidence="6">
    <location>
        <begin position="1299"/>
        <end position="1667"/>
    </location>
</feature>
<dbReference type="InterPro" id="IPR045055">
    <property type="entry name" value="DNA2/NAM7-like"/>
</dbReference>
<evidence type="ECO:0000256" key="3">
    <source>
        <dbReference type="ARBA" id="ARBA00022806"/>
    </source>
</evidence>
<evidence type="ECO:0000256" key="5">
    <source>
        <dbReference type="SAM" id="MobiDB-lite"/>
    </source>
</evidence>
<protein>
    <recommendedName>
        <fullName evidence="11">Helicase SEN1-like</fullName>
    </recommendedName>
</protein>
<dbReference type="InterPro" id="IPR056474">
    <property type="entry name" value="SEN1_barrel"/>
</dbReference>
<dbReference type="STRING" id="4540.A0A3L6QLD4"/>
<keyword evidence="3" id="KW-0347">Helicase</keyword>
<evidence type="ECO:0000259" key="7">
    <source>
        <dbReference type="Pfam" id="PF13087"/>
    </source>
</evidence>
<dbReference type="FunFam" id="3.40.50.300:FF:000326">
    <property type="entry name" value="P-loop containing nucleoside triphosphate hydrolase"/>
    <property type="match status" value="1"/>
</dbReference>
<dbReference type="GO" id="GO:0005694">
    <property type="term" value="C:chromosome"/>
    <property type="evidence" value="ECO:0007669"/>
    <property type="project" value="UniProtKB-ARBA"/>
</dbReference>
<feature type="region of interest" description="Disordered" evidence="5">
    <location>
        <begin position="1512"/>
        <end position="1534"/>
    </location>
</feature>
<reference evidence="10" key="1">
    <citation type="journal article" date="2019" name="Nat. Commun.">
        <title>The genome of broomcorn millet.</title>
        <authorList>
            <person name="Zou C."/>
            <person name="Miki D."/>
            <person name="Li D."/>
            <person name="Tang Q."/>
            <person name="Xiao L."/>
            <person name="Rajput S."/>
            <person name="Deng P."/>
            <person name="Jia W."/>
            <person name="Huang R."/>
            <person name="Zhang M."/>
            <person name="Sun Y."/>
            <person name="Hu J."/>
            <person name="Fu X."/>
            <person name="Schnable P.S."/>
            <person name="Li F."/>
            <person name="Zhang H."/>
            <person name="Feng B."/>
            <person name="Zhu X."/>
            <person name="Liu R."/>
            <person name="Schnable J.C."/>
            <person name="Zhu J.-K."/>
            <person name="Zhang H."/>
        </authorList>
    </citation>
    <scope>NUCLEOTIDE SEQUENCE [LARGE SCALE GENOMIC DNA]</scope>
</reference>
<evidence type="ECO:0000313" key="10">
    <source>
        <dbReference type="Proteomes" id="UP000275267"/>
    </source>
</evidence>
<gene>
    <name evidence="9" type="ORF">C2845_PM04G20170</name>
</gene>
<feature type="domain" description="Helicase SEN1 beta-barrel" evidence="8">
    <location>
        <begin position="1139"/>
        <end position="1241"/>
    </location>
</feature>
<dbReference type="Pfam" id="PF13087">
    <property type="entry name" value="AAA_12"/>
    <property type="match status" value="1"/>
</dbReference>
<evidence type="ECO:0000256" key="2">
    <source>
        <dbReference type="ARBA" id="ARBA00022801"/>
    </source>
</evidence>
<dbReference type="GO" id="GO:0016787">
    <property type="term" value="F:hydrolase activity"/>
    <property type="evidence" value="ECO:0007669"/>
    <property type="project" value="UniProtKB-KW"/>
</dbReference>
<evidence type="ECO:0000256" key="4">
    <source>
        <dbReference type="ARBA" id="ARBA00022840"/>
    </source>
</evidence>
<dbReference type="InterPro" id="IPR041677">
    <property type="entry name" value="DNA2/NAM7_AAA_11"/>
</dbReference>
<evidence type="ECO:0000259" key="6">
    <source>
        <dbReference type="Pfam" id="PF13086"/>
    </source>
</evidence>
<dbReference type="Pfam" id="PF23576">
    <property type="entry name" value="SEN1_barrel"/>
    <property type="match status" value="1"/>
</dbReference>
<dbReference type="CDD" id="cd18042">
    <property type="entry name" value="DEXXQc_SETX"/>
    <property type="match status" value="1"/>
</dbReference>
<keyword evidence="1" id="KW-0547">Nucleotide-binding</keyword>
<dbReference type="InterPro" id="IPR041679">
    <property type="entry name" value="DNA2/NAM7-like_C"/>
</dbReference>
<feature type="region of interest" description="Disordered" evidence="5">
    <location>
        <begin position="926"/>
        <end position="1030"/>
    </location>
</feature>
<feature type="domain" description="DNA2/NAM7 helicase-like C-terminal" evidence="7">
    <location>
        <begin position="1675"/>
        <end position="1882"/>
    </location>
</feature>
<feature type="compositionally biased region" description="Basic and acidic residues" evidence="5">
    <location>
        <begin position="2248"/>
        <end position="2259"/>
    </location>
</feature>
<evidence type="ECO:0000259" key="8">
    <source>
        <dbReference type="Pfam" id="PF23576"/>
    </source>
</evidence>